<protein>
    <submittedName>
        <fullName evidence="1">Uncharacterized protein</fullName>
    </submittedName>
</protein>
<evidence type="ECO:0000313" key="2">
    <source>
        <dbReference type="Proteomes" id="UP000650467"/>
    </source>
</evidence>
<dbReference type="EMBL" id="JAEHOC010000022">
    <property type="protein sequence ID" value="KAG2432068.1"/>
    <property type="molecule type" value="Genomic_DNA"/>
</dbReference>
<dbReference type="Proteomes" id="UP000650467">
    <property type="component" value="Unassembled WGS sequence"/>
</dbReference>
<sequence>MAFLKSLRCPRCGSTALLPILYGFPSAKLLEGMRSKRLILGGDHLIESCHVWGCPNDRCGASYRFFPYDRVDEWMADQAKPQPAGPHYTYEL</sequence>
<evidence type="ECO:0000313" key="1">
    <source>
        <dbReference type="EMBL" id="KAG2432068.1"/>
    </source>
</evidence>
<accession>A0A835SS04</accession>
<dbReference type="AlphaFoldDB" id="A0A835SS04"/>
<proteinExistence type="predicted"/>
<comment type="caution">
    <text evidence="1">The sequence shown here is derived from an EMBL/GenBank/DDBJ whole genome shotgun (WGS) entry which is preliminary data.</text>
</comment>
<dbReference type="OrthoDB" id="548559at2759"/>
<keyword evidence="2" id="KW-1185">Reference proteome</keyword>
<reference evidence="1" key="1">
    <citation type="journal article" date="2020" name="bioRxiv">
        <title>Comparative genomics of Chlamydomonas.</title>
        <authorList>
            <person name="Craig R.J."/>
            <person name="Hasan A.R."/>
            <person name="Ness R.W."/>
            <person name="Keightley P.D."/>
        </authorList>
    </citation>
    <scope>NUCLEOTIDE SEQUENCE</scope>
    <source>
        <strain evidence="1">SAG 7.73</strain>
    </source>
</reference>
<name>A0A835SS04_CHLIN</name>
<gene>
    <name evidence="1" type="ORF">HXX76_008995</name>
</gene>
<organism evidence="1 2">
    <name type="scientific">Chlamydomonas incerta</name>
    <dbReference type="NCBI Taxonomy" id="51695"/>
    <lineage>
        <taxon>Eukaryota</taxon>
        <taxon>Viridiplantae</taxon>
        <taxon>Chlorophyta</taxon>
        <taxon>core chlorophytes</taxon>
        <taxon>Chlorophyceae</taxon>
        <taxon>CS clade</taxon>
        <taxon>Chlamydomonadales</taxon>
        <taxon>Chlamydomonadaceae</taxon>
        <taxon>Chlamydomonas</taxon>
    </lineage>
</organism>